<dbReference type="InterPro" id="IPR037185">
    <property type="entry name" value="EmrE-like"/>
</dbReference>
<comment type="subcellular location">
    <subcellularLocation>
        <location evidence="1">Cell membrane</location>
        <topology evidence="1">Multi-pass membrane protein</topology>
    </subcellularLocation>
</comment>
<dbReference type="Pfam" id="PF00892">
    <property type="entry name" value="EamA"/>
    <property type="match status" value="2"/>
</dbReference>
<protein>
    <recommendedName>
        <fullName evidence="7">EamA domain-containing protein</fullName>
    </recommendedName>
</protein>
<evidence type="ECO:0000256" key="1">
    <source>
        <dbReference type="ARBA" id="ARBA00004651"/>
    </source>
</evidence>
<dbReference type="AlphaFoldDB" id="A0A653AD70"/>
<keyword evidence="5 6" id="KW-0472">Membrane</keyword>
<gene>
    <name evidence="8" type="ORF">TRIP_D310300</name>
</gene>
<evidence type="ECO:0000256" key="6">
    <source>
        <dbReference type="SAM" id="Phobius"/>
    </source>
</evidence>
<dbReference type="EMBL" id="UPXZ01000025">
    <property type="protein sequence ID" value="VBB45905.1"/>
    <property type="molecule type" value="Genomic_DNA"/>
</dbReference>
<feature type="domain" description="EamA" evidence="7">
    <location>
        <begin position="153"/>
        <end position="289"/>
    </location>
</feature>
<keyword evidence="3 6" id="KW-0812">Transmembrane</keyword>
<evidence type="ECO:0000256" key="5">
    <source>
        <dbReference type="ARBA" id="ARBA00023136"/>
    </source>
</evidence>
<dbReference type="InterPro" id="IPR000620">
    <property type="entry name" value="EamA_dom"/>
</dbReference>
<feature type="transmembrane region" description="Helical" evidence="6">
    <location>
        <begin position="7"/>
        <end position="25"/>
    </location>
</feature>
<evidence type="ECO:0000259" key="7">
    <source>
        <dbReference type="Pfam" id="PF00892"/>
    </source>
</evidence>
<evidence type="ECO:0000256" key="3">
    <source>
        <dbReference type="ARBA" id="ARBA00022692"/>
    </source>
</evidence>
<evidence type="ECO:0000256" key="4">
    <source>
        <dbReference type="ARBA" id="ARBA00022989"/>
    </source>
</evidence>
<dbReference type="GO" id="GO:0005886">
    <property type="term" value="C:plasma membrane"/>
    <property type="evidence" value="ECO:0007669"/>
    <property type="project" value="UniProtKB-SubCell"/>
</dbReference>
<feature type="transmembrane region" description="Helical" evidence="6">
    <location>
        <begin position="187"/>
        <end position="204"/>
    </location>
</feature>
<feature type="transmembrane region" description="Helical" evidence="6">
    <location>
        <begin position="37"/>
        <end position="57"/>
    </location>
</feature>
<dbReference type="PANTHER" id="PTHR32322:SF18">
    <property type="entry name" value="S-ADENOSYLMETHIONINE_S-ADENOSYLHOMOCYSTEINE TRANSPORTER"/>
    <property type="match status" value="1"/>
</dbReference>
<evidence type="ECO:0000256" key="2">
    <source>
        <dbReference type="ARBA" id="ARBA00022475"/>
    </source>
</evidence>
<feature type="transmembrane region" description="Helical" evidence="6">
    <location>
        <begin position="216"/>
        <end position="235"/>
    </location>
</feature>
<accession>A0A653AD70</accession>
<reference evidence="8" key="1">
    <citation type="submission" date="2018-07" db="EMBL/GenBank/DDBJ databases">
        <authorList>
            <consortium name="Genoscope - CEA"/>
            <person name="William W."/>
        </authorList>
    </citation>
    <scope>NUCLEOTIDE SEQUENCE</scope>
    <source>
        <strain evidence="8">IK1</strain>
    </source>
</reference>
<sequence>MNLTKRAGHLSLFVANFIFGLNNPLTRTLIPDTISPFTLTIFRMMGAAALFWTASLFVKKEKIPRKDIVKLFFAALFGIVLNQMVFLEGLSITSPIDASLVVTLLPIVTMVLAAFIIREPITWLKIMGVIVGACGAMLLIFNSSASGKTGNFRGDLIILISTFSFAFYLTMFKDLISRYSPIHTMKWMFLFATLVSYPFCHSSLMQTNFAAFDYMIYLKIFYVVFFATFIAYLLIPIGQKTLRPTTLSMYNYEQPIVASLATIMIGLDKLSYENVLSAVLVFAGVYIVTQSKSRAQVEAEKEVGKK</sequence>
<organism evidence="8">
    <name type="scientific">uncultured Paludibacter sp</name>
    <dbReference type="NCBI Taxonomy" id="497635"/>
    <lineage>
        <taxon>Bacteria</taxon>
        <taxon>Pseudomonadati</taxon>
        <taxon>Bacteroidota</taxon>
        <taxon>Bacteroidia</taxon>
        <taxon>Bacteroidales</taxon>
        <taxon>Paludibacteraceae</taxon>
        <taxon>Paludibacter</taxon>
        <taxon>environmental samples</taxon>
    </lineage>
</organism>
<dbReference type="InterPro" id="IPR050638">
    <property type="entry name" value="AA-Vitamin_Transporters"/>
</dbReference>
<dbReference type="SUPFAM" id="SSF103481">
    <property type="entry name" value="Multidrug resistance efflux transporter EmrE"/>
    <property type="match status" value="2"/>
</dbReference>
<feature type="transmembrane region" description="Helical" evidence="6">
    <location>
        <begin position="156"/>
        <end position="175"/>
    </location>
</feature>
<name>A0A653AD70_9BACT</name>
<dbReference type="PANTHER" id="PTHR32322">
    <property type="entry name" value="INNER MEMBRANE TRANSPORTER"/>
    <property type="match status" value="1"/>
</dbReference>
<feature type="domain" description="EamA" evidence="7">
    <location>
        <begin position="8"/>
        <end position="140"/>
    </location>
</feature>
<evidence type="ECO:0000313" key="8">
    <source>
        <dbReference type="EMBL" id="VBB45905.1"/>
    </source>
</evidence>
<keyword evidence="2" id="KW-1003">Cell membrane</keyword>
<keyword evidence="4 6" id="KW-1133">Transmembrane helix</keyword>
<feature type="transmembrane region" description="Helical" evidence="6">
    <location>
        <begin position="69"/>
        <end position="86"/>
    </location>
</feature>
<proteinExistence type="predicted"/>
<feature type="transmembrane region" description="Helical" evidence="6">
    <location>
        <begin position="98"/>
        <end position="117"/>
    </location>
</feature>
<feature type="transmembrane region" description="Helical" evidence="6">
    <location>
        <begin position="124"/>
        <end position="144"/>
    </location>
</feature>